<comment type="caution">
    <text evidence="1">The sequence shown here is derived from an EMBL/GenBank/DDBJ whole genome shotgun (WGS) entry which is preliminary data.</text>
</comment>
<sequence length="55" mass="6237">MIFITKMLCNFLLRFAVHSHKQNNSIIFGKLAPKGFLGELTADLFKNIGIRNTDV</sequence>
<reference evidence="1" key="1">
    <citation type="submission" date="2019-08" db="EMBL/GenBank/DDBJ databases">
        <authorList>
            <person name="Kucharzyk K."/>
            <person name="Murdoch R.W."/>
            <person name="Higgins S."/>
            <person name="Loffler F."/>
        </authorList>
    </citation>
    <scope>NUCLEOTIDE SEQUENCE</scope>
</reference>
<dbReference type="EMBL" id="VSSQ01073843">
    <property type="protein sequence ID" value="MPN24854.1"/>
    <property type="molecule type" value="Genomic_DNA"/>
</dbReference>
<evidence type="ECO:0000313" key="1">
    <source>
        <dbReference type="EMBL" id="MPN24854.1"/>
    </source>
</evidence>
<protein>
    <submittedName>
        <fullName evidence="1">Uncharacterized protein</fullName>
    </submittedName>
</protein>
<organism evidence="1">
    <name type="scientific">bioreactor metagenome</name>
    <dbReference type="NCBI Taxonomy" id="1076179"/>
    <lineage>
        <taxon>unclassified sequences</taxon>
        <taxon>metagenomes</taxon>
        <taxon>ecological metagenomes</taxon>
    </lineage>
</organism>
<gene>
    <name evidence="1" type="ORF">SDC9_172259</name>
</gene>
<accession>A0A645GLN4</accession>
<dbReference type="AlphaFoldDB" id="A0A645GLN4"/>
<proteinExistence type="predicted"/>
<name>A0A645GLN4_9ZZZZ</name>